<dbReference type="PROSITE" id="PS01124">
    <property type="entry name" value="HTH_ARAC_FAMILY_2"/>
    <property type="match status" value="1"/>
</dbReference>
<dbReference type="Gene3D" id="3.40.10.10">
    <property type="entry name" value="DNA Methylphosphotriester Repair Domain"/>
    <property type="match status" value="1"/>
</dbReference>
<keyword evidence="8" id="KW-0862">Zinc</keyword>
<evidence type="ECO:0000313" key="17">
    <source>
        <dbReference type="Proteomes" id="UP001432062"/>
    </source>
</evidence>
<dbReference type="Gene3D" id="1.10.340.30">
    <property type="entry name" value="Hypothetical protein, domain 2"/>
    <property type="match status" value="1"/>
</dbReference>
<evidence type="ECO:0000256" key="8">
    <source>
        <dbReference type="ARBA" id="ARBA00022833"/>
    </source>
</evidence>
<evidence type="ECO:0000256" key="5">
    <source>
        <dbReference type="ARBA" id="ARBA00022679"/>
    </source>
</evidence>
<evidence type="ECO:0000256" key="7">
    <source>
        <dbReference type="ARBA" id="ARBA00022763"/>
    </source>
</evidence>
<evidence type="ECO:0000256" key="13">
    <source>
        <dbReference type="ARBA" id="ARBA00023204"/>
    </source>
</evidence>
<dbReference type="Pfam" id="PF12833">
    <property type="entry name" value="HTH_18"/>
    <property type="match status" value="1"/>
</dbReference>
<dbReference type="Gene3D" id="1.10.1670.10">
    <property type="entry name" value="Helix-hairpin-Helix base-excision DNA repair enzymes (C-terminal)"/>
    <property type="match status" value="1"/>
</dbReference>
<protein>
    <recommendedName>
        <fullName evidence="3">DNA-3-methyladenine glycosylase II</fullName>
        <ecNumber evidence="3">3.2.2.21</ecNumber>
    </recommendedName>
</protein>
<dbReference type="InterPro" id="IPR037046">
    <property type="entry name" value="AlkA_N_sf"/>
</dbReference>
<dbReference type="Proteomes" id="UP001432062">
    <property type="component" value="Chromosome"/>
</dbReference>
<dbReference type="InterPro" id="IPR018062">
    <property type="entry name" value="HTH_AraC-typ_CS"/>
</dbReference>
<dbReference type="Gene3D" id="1.10.10.60">
    <property type="entry name" value="Homeodomain-like"/>
    <property type="match status" value="1"/>
</dbReference>
<dbReference type="SMART" id="SM00342">
    <property type="entry name" value="HTH_ARAC"/>
    <property type="match status" value="1"/>
</dbReference>
<organism evidence="16 17">
    <name type="scientific">Nocardia vinacea</name>
    <dbReference type="NCBI Taxonomy" id="96468"/>
    <lineage>
        <taxon>Bacteria</taxon>
        <taxon>Bacillati</taxon>
        <taxon>Actinomycetota</taxon>
        <taxon>Actinomycetes</taxon>
        <taxon>Mycobacteriales</taxon>
        <taxon>Nocardiaceae</taxon>
        <taxon>Nocardia</taxon>
    </lineage>
</organism>
<keyword evidence="11" id="KW-0010">Activator</keyword>
<accession>A0ABZ1Z673</accession>
<evidence type="ECO:0000256" key="1">
    <source>
        <dbReference type="ARBA" id="ARBA00000086"/>
    </source>
</evidence>
<dbReference type="SMART" id="SM01009">
    <property type="entry name" value="AlkA_N"/>
    <property type="match status" value="1"/>
</dbReference>
<dbReference type="SUPFAM" id="SSF57884">
    <property type="entry name" value="Ada DNA repair protein, N-terminal domain (N-Ada 10)"/>
    <property type="match status" value="1"/>
</dbReference>
<dbReference type="Pfam" id="PF02805">
    <property type="entry name" value="Ada_Zn_binding"/>
    <property type="match status" value="1"/>
</dbReference>
<dbReference type="InterPro" id="IPR018060">
    <property type="entry name" value="HTH_AraC"/>
</dbReference>
<comment type="catalytic activity">
    <reaction evidence="1">
        <text>Hydrolysis of alkylated DNA, releasing 3-methyladenine, 3-methylguanine, 7-methylguanine and 7-methyladenine.</text>
        <dbReference type="EC" id="3.2.2.21"/>
    </reaction>
</comment>
<keyword evidence="7" id="KW-0227">DNA damage</keyword>
<dbReference type="InterPro" id="IPR011257">
    <property type="entry name" value="DNA_glycosylase"/>
</dbReference>
<dbReference type="SUPFAM" id="SSF48150">
    <property type="entry name" value="DNA-glycosylase"/>
    <property type="match status" value="1"/>
</dbReference>
<evidence type="ECO:0000256" key="2">
    <source>
        <dbReference type="ARBA" id="ARBA00001947"/>
    </source>
</evidence>
<dbReference type="SUPFAM" id="SSF55945">
    <property type="entry name" value="TATA-box binding protein-like"/>
    <property type="match status" value="1"/>
</dbReference>
<dbReference type="PANTHER" id="PTHR43003:SF13">
    <property type="entry name" value="DNA-3-METHYLADENINE GLYCOSYLASE 2"/>
    <property type="match status" value="1"/>
</dbReference>
<dbReference type="PANTHER" id="PTHR43003">
    <property type="entry name" value="DNA-3-METHYLADENINE GLYCOSYLASE"/>
    <property type="match status" value="1"/>
</dbReference>
<feature type="domain" description="HTH araC/xylS-type" evidence="15">
    <location>
        <begin position="93"/>
        <end position="191"/>
    </location>
</feature>
<dbReference type="EMBL" id="CP109441">
    <property type="protein sequence ID" value="WUV51032.1"/>
    <property type="molecule type" value="Genomic_DNA"/>
</dbReference>
<evidence type="ECO:0000256" key="14">
    <source>
        <dbReference type="SAM" id="MobiDB-lite"/>
    </source>
</evidence>
<dbReference type="SUPFAM" id="SSF46689">
    <property type="entry name" value="Homeodomain-like"/>
    <property type="match status" value="1"/>
</dbReference>
<sequence>MDWVTITALDFERCYRAVSTRDSRFDGQFFTAVRTTGIYCRPSCPAITPKPSNVTFLPTAAAAQQAGYRACRRCLPDAAPGSPLWNTRADLAARAMRLIGDGVIERGGVPALAATLGYSQRQVTRVLTTELGAGPLALARAHRAHTARLLIQTTNMPMSDIAFAAGFASIRQFNDTVREVFAVSPTTMRTEAQRVTRSGSHLVSATNGSLTLRLPFREPLDRGWLEWFLSSHVVPGMELWEDRAYTRSLRTPHGHATTRLSFQRDHVRAELSLHDMRDLAPTVARLRHLLDLDADPVGIDEALGVVPADTDVIETSGRDLPDAGAAPADHPFNVGAATVRRGRARPPFTPGIRVPGALDGPELLLRTMIGQQISVSAAATHTARLVEALGEPIDGPVARLFPTPVAIAERGAEVLTGPARRIRSIVGVASALASGDLVLHQGRTATDLRRDLLALEGVGPWTADYVTMRLLADPDVLLDTDLVVRQGATLLGVDLTDTARWAPWRSYLSMHLWKAALAGRKATPPKASATKSVAAPKAKTRS</sequence>
<dbReference type="EC" id="3.2.2.21" evidence="3"/>
<feature type="region of interest" description="Disordered" evidence="14">
    <location>
        <begin position="523"/>
        <end position="542"/>
    </location>
</feature>
<evidence type="ECO:0000256" key="11">
    <source>
        <dbReference type="ARBA" id="ARBA00023159"/>
    </source>
</evidence>
<dbReference type="InterPro" id="IPR004026">
    <property type="entry name" value="Ada_DNA_repair_Zn-bd"/>
</dbReference>
<evidence type="ECO:0000256" key="10">
    <source>
        <dbReference type="ARBA" id="ARBA00023125"/>
    </source>
</evidence>
<keyword evidence="17" id="KW-1185">Reference proteome</keyword>
<evidence type="ECO:0000256" key="4">
    <source>
        <dbReference type="ARBA" id="ARBA00022603"/>
    </source>
</evidence>
<dbReference type="PROSITE" id="PS00041">
    <property type="entry name" value="HTH_ARAC_FAMILY_1"/>
    <property type="match status" value="1"/>
</dbReference>
<dbReference type="InterPro" id="IPR051912">
    <property type="entry name" value="Alkylbase_DNA_Glycosylase/TA"/>
</dbReference>
<evidence type="ECO:0000256" key="12">
    <source>
        <dbReference type="ARBA" id="ARBA00023163"/>
    </source>
</evidence>
<dbReference type="InterPro" id="IPR035451">
    <property type="entry name" value="Ada-like_dom_sf"/>
</dbReference>
<evidence type="ECO:0000313" key="16">
    <source>
        <dbReference type="EMBL" id="WUV51032.1"/>
    </source>
</evidence>
<evidence type="ECO:0000259" key="15">
    <source>
        <dbReference type="PROSITE" id="PS01124"/>
    </source>
</evidence>
<keyword evidence="10" id="KW-0238">DNA-binding</keyword>
<dbReference type="Pfam" id="PF06029">
    <property type="entry name" value="AlkA_N"/>
    <property type="match status" value="1"/>
</dbReference>
<keyword evidence="5" id="KW-0808">Transferase</keyword>
<gene>
    <name evidence="16" type="ORF">OG563_11885</name>
</gene>
<dbReference type="CDD" id="cd00056">
    <property type="entry name" value="ENDO3c"/>
    <property type="match status" value="1"/>
</dbReference>
<evidence type="ECO:0000256" key="3">
    <source>
        <dbReference type="ARBA" id="ARBA00012000"/>
    </source>
</evidence>
<dbReference type="InterPro" id="IPR010316">
    <property type="entry name" value="AlkA_N"/>
</dbReference>
<keyword evidence="13" id="KW-0234">DNA repair</keyword>
<keyword evidence="12" id="KW-0804">Transcription</keyword>
<comment type="cofactor">
    <cofactor evidence="2">
        <name>Zn(2+)</name>
        <dbReference type="ChEBI" id="CHEBI:29105"/>
    </cofactor>
</comment>
<evidence type="ECO:0000256" key="9">
    <source>
        <dbReference type="ARBA" id="ARBA00023015"/>
    </source>
</evidence>
<dbReference type="InterPro" id="IPR009057">
    <property type="entry name" value="Homeodomain-like_sf"/>
</dbReference>
<evidence type="ECO:0000256" key="6">
    <source>
        <dbReference type="ARBA" id="ARBA00022723"/>
    </source>
</evidence>
<keyword evidence="4" id="KW-0489">Methyltransferase</keyword>
<name>A0ABZ1Z673_9NOCA</name>
<dbReference type="SMART" id="SM00478">
    <property type="entry name" value="ENDO3c"/>
    <property type="match status" value="1"/>
</dbReference>
<dbReference type="InterPro" id="IPR023170">
    <property type="entry name" value="HhH_base_excis_C"/>
</dbReference>
<dbReference type="RefSeq" id="WP_329415855.1">
    <property type="nucleotide sequence ID" value="NZ_CP109441.1"/>
</dbReference>
<dbReference type="Gene3D" id="3.30.310.20">
    <property type="entry name" value="DNA-3-methyladenine glycosylase AlkA, N-terminal domain"/>
    <property type="match status" value="1"/>
</dbReference>
<proteinExistence type="predicted"/>
<keyword evidence="6" id="KW-0479">Metal-binding</keyword>
<reference evidence="16" key="1">
    <citation type="submission" date="2022-10" db="EMBL/GenBank/DDBJ databases">
        <title>The complete genomes of actinobacterial strains from the NBC collection.</title>
        <authorList>
            <person name="Joergensen T.S."/>
            <person name="Alvarez Arevalo M."/>
            <person name="Sterndorff E.B."/>
            <person name="Faurdal D."/>
            <person name="Vuksanovic O."/>
            <person name="Mourched A.-S."/>
            <person name="Charusanti P."/>
            <person name="Shaw S."/>
            <person name="Blin K."/>
            <person name="Weber T."/>
        </authorList>
    </citation>
    <scope>NUCLEOTIDE SEQUENCE</scope>
    <source>
        <strain evidence="16">NBC_01482</strain>
    </source>
</reference>
<dbReference type="InterPro" id="IPR003265">
    <property type="entry name" value="HhH-GPD_domain"/>
</dbReference>
<keyword evidence="9" id="KW-0805">Transcription regulation</keyword>